<dbReference type="OrthoDB" id="10347217at2759"/>
<sequence>MKSSHHTLRCQSTLLKAIFFVLLISANASLIIRRMEQPTEPGYYCNNKRYLLKEVEAAREAACRGFSSTSENARRPVVHTEDDNVENLMFEWPLPPSKAQKVKGQGGNFKGNIIFNNSCELKAVIYYNHKSNQYEPCQKVPEVSISTNSGKKQVSKKPSVQCGSLSWEIEEIQQLAFYDFYNSQHKLVEVKYTSDQVDGPWKRGSMMKIVRICNRGKFLQSTRTNNFLKFCKAHEVHFDIVISIKDEVRGIVVKHHIWRYQTMAKDFDKNKNKMSAMEKKPETQIISLVCLYDNIFPLFPPTLIPNVSNSRKRKTLANAR</sequence>
<evidence type="ECO:0000313" key="1">
    <source>
        <dbReference type="EMBL" id="CCU79748.1"/>
    </source>
</evidence>
<dbReference type="Proteomes" id="UP000015441">
    <property type="component" value="Unassembled WGS sequence"/>
</dbReference>
<reference evidence="1 2" key="1">
    <citation type="journal article" date="2010" name="Science">
        <title>Genome expansion and gene loss in powdery mildew fungi reveal tradeoffs in extreme parasitism.</title>
        <authorList>
            <person name="Spanu P.D."/>
            <person name="Abbott J.C."/>
            <person name="Amselem J."/>
            <person name="Burgis T.A."/>
            <person name="Soanes D.M."/>
            <person name="Stueber K."/>
            <person name="Ver Loren van Themaat E."/>
            <person name="Brown J.K.M."/>
            <person name="Butcher S.A."/>
            <person name="Gurr S.J."/>
            <person name="Lebrun M.-H."/>
            <person name="Ridout C.J."/>
            <person name="Schulze-Lefert P."/>
            <person name="Talbot N.J."/>
            <person name="Ahmadinejad N."/>
            <person name="Ametz C."/>
            <person name="Barton G.R."/>
            <person name="Benjdia M."/>
            <person name="Bidzinski P."/>
            <person name="Bindschedler L.V."/>
            <person name="Both M."/>
            <person name="Brewer M.T."/>
            <person name="Cadle-Davidson L."/>
            <person name="Cadle-Davidson M.M."/>
            <person name="Collemare J."/>
            <person name="Cramer R."/>
            <person name="Frenkel O."/>
            <person name="Godfrey D."/>
            <person name="Harriman J."/>
            <person name="Hoede C."/>
            <person name="King B.C."/>
            <person name="Klages S."/>
            <person name="Kleemann J."/>
            <person name="Knoll D."/>
            <person name="Koti P.S."/>
            <person name="Kreplak J."/>
            <person name="Lopez-Ruiz F.J."/>
            <person name="Lu X."/>
            <person name="Maekawa T."/>
            <person name="Mahanil S."/>
            <person name="Micali C."/>
            <person name="Milgroom M.G."/>
            <person name="Montana G."/>
            <person name="Noir S."/>
            <person name="O'Connell R.J."/>
            <person name="Oberhaensli S."/>
            <person name="Parlange F."/>
            <person name="Pedersen C."/>
            <person name="Quesneville H."/>
            <person name="Reinhardt R."/>
            <person name="Rott M."/>
            <person name="Sacristan S."/>
            <person name="Schmidt S.M."/>
            <person name="Schoen M."/>
            <person name="Skamnioti P."/>
            <person name="Sommer H."/>
            <person name="Stephens A."/>
            <person name="Takahara H."/>
            <person name="Thordal-Christensen H."/>
            <person name="Vigouroux M."/>
            <person name="Wessling R."/>
            <person name="Wicker T."/>
            <person name="Panstruga R."/>
        </authorList>
    </citation>
    <scope>NUCLEOTIDE SEQUENCE [LARGE SCALE GENOMIC DNA]</scope>
    <source>
        <strain evidence="1">DH14</strain>
    </source>
</reference>
<gene>
    <name evidence="1" type="ORF">BGHDH14_bghG004459000002001</name>
</gene>
<organism evidence="1 2">
    <name type="scientific">Blumeria graminis f. sp. hordei (strain DH14)</name>
    <name type="common">Barley powdery mildew</name>
    <name type="synonym">Oidium monilioides f. sp. hordei</name>
    <dbReference type="NCBI Taxonomy" id="546991"/>
    <lineage>
        <taxon>Eukaryota</taxon>
        <taxon>Fungi</taxon>
        <taxon>Dikarya</taxon>
        <taxon>Ascomycota</taxon>
        <taxon>Pezizomycotina</taxon>
        <taxon>Leotiomycetes</taxon>
        <taxon>Erysiphales</taxon>
        <taxon>Erysiphaceae</taxon>
        <taxon>Blumeria</taxon>
        <taxon>Blumeria hordei</taxon>
    </lineage>
</organism>
<accession>N1JK19</accession>
<name>N1JK19_BLUG1</name>
<dbReference type="EMBL" id="CAUH01004459">
    <property type="protein sequence ID" value="CCU79748.1"/>
    <property type="molecule type" value="Genomic_DNA"/>
</dbReference>
<comment type="caution">
    <text evidence="1">The sequence shown here is derived from an EMBL/GenBank/DDBJ whole genome shotgun (WGS) entry which is preliminary data.</text>
</comment>
<dbReference type="InParanoid" id="N1JK19"/>
<dbReference type="HOGENOM" id="CLU_927462_0_0_1"/>
<proteinExistence type="predicted"/>
<protein>
    <submittedName>
        <fullName evidence="1">CSEP0417 putative effector protein</fullName>
    </submittedName>
</protein>
<keyword evidence="2" id="KW-1185">Reference proteome</keyword>
<dbReference type="AlphaFoldDB" id="N1JK19"/>
<evidence type="ECO:0000313" key="2">
    <source>
        <dbReference type="Proteomes" id="UP000015441"/>
    </source>
</evidence>